<gene>
    <name evidence="5" type="ORF">SD70_08225</name>
</gene>
<proteinExistence type="predicted"/>
<reference evidence="5 6" key="1">
    <citation type="submission" date="2014-12" db="EMBL/GenBank/DDBJ databases">
        <title>Draft genome sequence of Paenibacillus kamchatkensis strain B-2647.</title>
        <authorList>
            <person name="Karlyshev A.V."/>
            <person name="Kudryashova E.B."/>
        </authorList>
    </citation>
    <scope>NUCLEOTIDE SEQUENCE [LARGE SCALE GENOMIC DNA]</scope>
    <source>
        <strain evidence="5 6">VKM B-2647</strain>
    </source>
</reference>
<organism evidence="5 6">
    <name type="scientific">Gordoniibacillus kamchatkensis</name>
    <dbReference type="NCBI Taxonomy" id="1590651"/>
    <lineage>
        <taxon>Bacteria</taxon>
        <taxon>Bacillati</taxon>
        <taxon>Bacillota</taxon>
        <taxon>Bacilli</taxon>
        <taxon>Bacillales</taxon>
        <taxon>Paenibacillaceae</taxon>
        <taxon>Gordoniibacillus</taxon>
    </lineage>
</organism>
<accession>A0ABR5AJK4</accession>
<dbReference type="InterPro" id="IPR003313">
    <property type="entry name" value="AraC-bd"/>
</dbReference>
<dbReference type="PROSITE" id="PS01124">
    <property type="entry name" value="HTH_ARAC_FAMILY_2"/>
    <property type="match status" value="1"/>
</dbReference>
<dbReference type="RefSeq" id="WP_041047120.1">
    <property type="nucleotide sequence ID" value="NZ_JXAK01000011.1"/>
</dbReference>
<dbReference type="InterPro" id="IPR018062">
    <property type="entry name" value="HTH_AraC-typ_CS"/>
</dbReference>
<feature type="domain" description="HTH araC/xylS-type" evidence="4">
    <location>
        <begin position="177"/>
        <end position="274"/>
    </location>
</feature>
<protein>
    <recommendedName>
        <fullName evidence="4">HTH araC/xylS-type domain-containing protein</fullName>
    </recommendedName>
</protein>
<dbReference type="SUPFAM" id="SSF51215">
    <property type="entry name" value="Regulatory protein AraC"/>
    <property type="match status" value="1"/>
</dbReference>
<keyword evidence="2" id="KW-0238">DNA-binding</keyword>
<dbReference type="Proteomes" id="UP000031967">
    <property type="component" value="Unassembled WGS sequence"/>
</dbReference>
<dbReference type="EMBL" id="JXAK01000011">
    <property type="protein sequence ID" value="KIL41235.1"/>
    <property type="molecule type" value="Genomic_DNA"/>
</dbReference>
<evidence type="ECO:0000313" key="6">
    <source>
        <dbReference type="Proteomes" id="UP000031967"/>
    </source>
</evidence>
<dbReference type="SMART" id="SM00342">
    <property type="entry name" value="HTH_ARAC"/>
    <property type="match status" value="1"/>
</dbReference>
<keyword evidence="6" id="KW-1185">Reference proteome</keyword>
<keyword evidence="3" id="KW-0804">Transcription</keyword>
<name>A0ABR5AJK4_9BACL</name>
<dbReference type="PANTHER" id="PTHR43280:SF2">
    <property type="entry name" value="HTH-TYPE TRANSCRIPTIONAL REGULATOR EXSA"/>
    <property type="match status" value="1"/>
</dbReference>
<dbReference type="InterPro" id="IPR018060">
    <property type="entry name" value="HTH_AraC"/>
</dbReference>
<dbReference type="Pfam" id="PF02311">
    <property type="entry name" value="AraC_binding"/>
    <property type="match status" value="1"/>
</dbReference>
<evidence type="ECO:0000259" key="4">
    <source>
        <dbReference type="PROSITE" id="PS01124"/>
    </source>
</evidence>
<dbReference type="PANTHER" id="PTHR43280">
    <property type="entry name" value="ARAC-FAMILY TRANSCRIPTIONAL REGULATOR"/>
    <property type="match status" value="1"/>
</dbReference>
<evidence type="ECO:0000256" key="2">
    <source>
        <dbReference type="ARBA" id="ARBA00023125"/>
    </source>
</evidence>
<dbReference type="SUPFAM" id="SSF46689">
    <property type="entry name" value="Homeodomain-like"/>
    <property type="match status" value="2"/>
</dbReference>
<keyword evidence="1" id="KW-0805">Transcription regulation</keyword>
<dbReference type="InterPro" id="IPR037923">
    <property type="entry name" value="HTH-like"/>
</dbReference>
<dbReference type="InterPro" id="IPR009057">
    <property type="entry name" value="Homeodomain-like_sf"/>
</dbReference>
<sequence length="284" mass="32419">MDPIRQQVLRSYLDNLQVQLHTAQLTKVLSDWGETLAAPPVSRLYFFRSGAGWIRHRGVTHRPEPGQLFLLPAGQPLAFGTEPGRTFEKYWCHFSASVGDLDLFELLGTPTFVRVPERERLESLFRELIGMYKNEAFSAPLRVKALLMDILYLYIELAIGQGLPLAVTSTRESGKIDVVLAYIEQNLQRQMTVEELAALVHFHPNYFQSYFKSMLGVPPIAFINRKRIELAKRLLIATDMPVADIAERIGLEPYYFSRMFRKLAGQAPSTYRQYAAAPVVERKL</sequence>
<dbReference type="Gene3D" id="2.60.120.280">
    <property type="entry name" value="Regulatory protein AraC"/>
    <property type="match status" value="1"/>
</dbReference>
<comment type="caution">
    <text evidence="5">The sequence shown here is derived from an EMBL/GenBank/DDBJ whole genome shotgun (WGS) entry which is preliminary data.</text>
</comment>
<evidence type="ECO:0000313" key="5">
    <source>
        <dbReference type="EMBL" id="KIL41235.1"/>
    </source>
</evidence>
<evidence type="ECO:0000256" key="1">
    <source>
        <dbReference type="ARBA" id="ARBA00023015"/>
    </source>
</evidence>
<dbReference type="Gene3D" id="1.10.10.60">
    <property type="entry name" value="Homeodomain-like"/>
    <property type="match status" value="2"/>
</dbReference>
<dbReference type="PROSITE" id="PS00041">
    <property type="entry name" value="HTH_ARAC_FAMILY_1"/>
    <property type="match status" value="1"/>
</dbReference>
<evidence type="ECO:0000256" key="3">
    <source>
        <dbReference type="ARBA" id="ARBA00023163"/>
    </source>
</evidence>
<dbReference type="Pfam" id="PF12833">
    <property type="entry name" value="HTH_18"/>
    <property type="match status" value="1"/>
</dbReference>